<evidence type="ECO:0000256" key="5">
    <source>
        <dbReference type="SAM" id="SignalP"/>
    </source>
</evidence>
<evidence type="ECO:0000313" key="7">
    <source>
        <dbReference type="Ensembl" id="ENSATEP00000063326.1"/>
    </source>
</evidence>
<dbReference type="GO" id="GO:0031012">
    <property type="term" value="C:extracellular matrix"/>
    <property type="evidence" value="ECO:0007669"/>
    <property type="project" value="TreeGrafter"/>
</dbReference>
<evidence type="ECO:0000259" key="6">
    <source>
        <dbReference type="SMART" id="SM00082"/>
    </source>
</evidence>
<evidence type="ECO:0000256" key="3">
    <source>
        <dbReference type="ARBA" id="ARBA00022737"/>
    </source>
</evidence>
<proteinExistence type="predicted"/>
<feature type="chain" id="PRO_5031426322" description="LRRCT domain-containing protein" evidence="5">
    <location>
        <begin position="21"/>
        <end position="474"/>
    </location>
</feature>
<dbReference type="InterPro" id="IPR032675">
    <property type="entry name" value="LRR_dom_sf"/>
</dbReference>
<dbReference type="AlphaFoldDB" id="A0A7N6BG86"/>
<keyword evidence="1" id="KW-0433">Leucine-rich repeat</keyword>
<dbReference type="FunFam" id="3.80.10.10:FF:000770">
    <property type="entry name" value="Uncharacterized protein"/>
    <property type="match status" value="1"/>
</dbReference>
<keyword evidence="8" id="KW-1185">Reference proteome</keyword>
<dbReference type="Gene3D" id="3.80.10.10">
    <property type="entry name" value="Ribonuclease Inhibitor"/>
    <property type="match status" value="3"/>
</dbReference>
<dbReference type="InterPro" id="IPR003591">
    <property type="entry name" value="Leu-rich_rpt_typical-subtyp"/>
</dbReference>
<dbReference type="InterPro" id="IPR001611">
    <property type="entry name" value="Leu-rich_rpt"/>
</dbReference>
<dbReference type="PANTHER" id="PTHR24373">
    <property type="entry name" value="SLIT RELATED LEUCINE-RICH REPEAT NEURONAL PROTEIN"/>
    <property type="match status" value="1"/>
</dbReference>
<name>A0A7N6BG86_ANATE</name>
<dbReference type="SUPFAM" id="SSF52058">
    <property type="entry name" value="L domain-like"/>
    <property type="match status" value="1"/>
</dbReference>
<reference evidence="7" key="3">
    <citation type="submission" date="2025-09" db="UniProtKB">
        <authorList>
            <consortium name="Ensembl"/>
        </authorList>
    </citation>
    <scope>IDENTIFICATION</scope>
</reference>
<reference evidence="7" key="1">
    <citation type="submission" date="2021-04" db="EMBL/GenBank/DDBJ databases">
        <authorList>
            <consortium name="Wellcome Sanger Institute Data Sharing"/>
        </authorList>
    </citation>
    <scope>NUCLEOTIDE SEQUENCE [LARGE SCALE GENOMIC DNA]</scope>
</reference>
<evidence type="ECO:0000313" key="8">
    <source>
        <dbReference type="Proteomes" id="UP000265040"/>
    </source>
</evidence>
<evidence type="ECO:0000256" key="1">
    <source>
        <dbReference type="ARBA" id="ARBA00022614"/>
    </source>
</evidence>
<dbReference type="PROSITE" id="PS51450">
    <property type="entry name" value="LRR"/>
    <property type="match status" value="2"/>
</dbReference>
<dbReference type="PRINTS" id="PR00019">
    <property type="entry name" value="LEURICHRPT"/>
</dbReference>
<dbReference type="Pfam" id="PF13855">
    <property type="entry name" value="LRR_8"/>
    <property type="match status" value="3"/>
</dbReference>
<keyword evidence="2 5" id="KW-0732">Signal</keyword>
<keyword evidence="4" id="KW-0325">Glycoprotein</keyword>
<protein>
    <recommendedName>
        <fullName evidence="6">LRRCT domain-containing protein</fullName>
    </recommendedName>
</protein>
<dbReference type="Ensembl" id="ENSATET00000056155.1">
    <property type="protein sequence ID" value="ENSATEP00000063326.1"/>
    <property type="gene ID" value="ENSATEG00000009630.2"/>
</dbReference>
<feature type="domain" description="LRRCT" evidence="6">
    <location>
        <begin position="378"/>
        <end position="431"/>
    </location>
</feature>
<keyword evidence="3" id="KW-0677">Repeat</keyword>
<dbReference type="InterPro" id="IPR000483">
    <property type="entry name" value="Cys-rich_flank_reg_C"/>
</dbReference>
<sequence>MTSTLWLMLVYLTLPHLTCTDVCPSSCRCNSDGAVKCVGFTITDIPKHLPLHTYLLQLNGTNMNIINDQSLANKTLLLRFSLSHSHLHTIHPQAFQVAPQLKSLKLSSNDLSTLPARVLSPLTSLEQLHLDGNQLETIKPDMFEGLDGLLELDLSRNKLTSLASDVFDGLTNLTFLNLGRNSISKLPTTIFHSLTELRKLMMYNNKLEVLEAGTFDKLVNLEELKMHHNQIASLPPKVFWSLRNLKILTLSFNRLQAVPERNQLMGYMPEMKIFYLFGTNLTTVPGNLFANMSGLLSLNLHLNDKLRELPSDLFCCLPNLKNLSLRANDLHYLHPQLLSSLTTLKILLLNNNKLKSLTLPGDIFLSNTVLRELTLSDNPWDCTCSIRGFARWIRQNEHVVTDKDDVMCHSPSYQILRTIGSLDDEEFNFCELQSYSQPLHTISTSVQTTVVPTTSTLCFAMLCQGTSCTPGATV</sequence>
<feature type="signal peptide" evidence="5">
    <location>
        <begin position="1"/>
        <end position="20"/>
    </location>
</feature>
<accession>A0A7N6BG86</accession>
<dbReference type="GO" id="GO:0005615">
    <property type="term" value="C:extracellular space"/>
    <property type="evidence" value="ECO:0007669"/>
    <property type="project" value="TreeGrafter"/>
</dbReference>
<dbReference type="Proteomes" id="UP000265040">
    <property type="component" value="Chromosome 4"/>
</dbReference>
<reference evidence="7" key="2">
    <citation type="submission" date="2025-08" db="UniProtKB">
        <authorList>
            <consortium name="Ensembl"/>
        </authorList>
    </citation>
    <scope>IDENTIFICATION</scope>
</reference>
<evidence type="ECO:0000256" key="4">
    <source>
        <dbReference type="ARBA" id="ARBA00023180"/>
    </source>
</evidence>
<organism evidence="7 8">
    <name type="scientific">Anabas testudineus</name>
    <name type="common">Climbing perch</name>
    <name type="synonym">Anthias testudineus</name>
    <dbReference type="NCBI Taxonomy" id="64144"/>
    <lineage>
        <taxon>Eukaryota</taxon>
        <taxon>Metazoa</taxon>
        <taxon>Chordata</taxon>
        <taxon>Craniata</taxon>
        <taxon>Vertebrata</taxon>
        <taxon>Euteleostomi</taxon>
        <taxon>Actinopterygii</taxon>
        <taxon>Neopterygii</taxon>
        <taxon>Teleostei</taxon>
        <taxon>Neoteleostei</taxon>
        <taxon>Acanthomorphata</taxon>
        <taxon>Anabantaria</taxon>
        <taxon>Anabantiformes</taxon>
        <taxon>Anabantoidei</taxon>
        <taxon>Anabantidae</taxon>
        <taxon>Anabas</taxon>
    </lineage>
</organism>
<dbReference type="SMART" id="SM00082">
    <property type="entry name" value="LRRCT"/>
    <property type="match status" value="1"/>
</dbReference>
<dbReference type="PANTHER" id="PTHR24373:SF262">
    <property type="entry name" value="LEUCINE-RICH REPEAT-CONTAINING PROTEIN 15"/>
    <property type="match status" value="1"/>
</dbReference>
<dbReference type="SMART" id="SM00369">
    <property type="entry name" value="LRR_TYP"/>
    <property type="match status" value="12"/>
</dbReference>
<dbReference type="SMART" id="SM00364">
    <property type="entry name" value="LRR_BAC"/>
    <property type="match status" value="5"/>
</dbReference>
<dbReference type="GeneTree" id="ENSGT00940000166731"/>
<evidence type="ECO:0000256" key="2">
    <source>
        <dbReference type="ARBA" id="ARBA00022729"/>
    </source>
</evidence>
<dbReference type="InterPro" id="IPR050328">
    <property type="entry name" value="Dev_Immune_Receptor"/>
</dbReference>